<dbReference type="PANTHER" id="PTHR20932:SF8">
    <property type="entry name" value="LD22649P"/>
    <property type="match status" value="1"/>
</dbReference>
<evidence type="ECO:0000313" key="3">
    <source>
        <dbReference type="Proteomes" id="UP000241769"/>
    </source>
</evidence>
<name>A0A2P6NYJ0_9EUKA</name>
<sequence>MADFTKKRVNTFDSISAETIRGKTIDDISDESAHRARIEIPIEPVNDERGNHLWHAVHHTDSMQGLCLRYNVTSDAIRMANRLARNEDIYTRRTLAIPCSPSVAQRRPPPTAEDVIATKKLMMRKMIRRFARDCGGLELSEAKYYLEERDYVYADSIALYNRDLRWEHTGIDKPKEDETKEKKVTVVRQNDIDIETTRETLLGNTIYADYHPTFHNITSDRLISPTAHISVPSYELSKKPQTSEVD</sequence>
<dbReference type="PROSITE" id="PS51782">
    <property type="entry name" value="LYSM"/>
    <property type="match status" value="1"/>
</dbReference>
<dbReference type="EMBL" id="MDYQ01000006">
    <property type="protein sequence ID" value="PRP89026.1"/>
    <property type="molecule type" value="Genomic_DNA"/>
</dbReference>
<dbReference type="PANTHER" id="PTHR20932">
    <property type="entry name" value="LYSM AND PUTATIVE PEPTIDOGLYCAN-BINDING DOMAIN-CONTAINING PROTEIN"/>
    <property type="match status" value="1"/>
</dbReference>
<dbReference type="Gene3D" id="3.10.350.10">
    <property type="entry name" value="LysM domain"/>
    <property type="match status" value="1"/>
</dbReference>
<organism evidence="2 3">
    <name type="scientific">Planoprotostelium fungivorum</name>
    <dbReference type="NCBI Taxonomy" id="1890364"/>
    <lineage>
        <taxon>Eukaryota</taxon>
        <taxon>Amoebozoa</taxon>
        <taxon>Evosea</taxon>
        <taxon>Variosea</taxon>
        <taxon>Cavosteliida</taxon>
        <taxon>Cavosteliaceae</taxon>
        <taxon>Planoprotostelium</taxon>
    </lineage>
</organism>
<dbReference type="Proteomes" id="UP000241769">
    <property type="component" value="Unassembled WGS sequence"/>
</dbReference>
<dbReference type="OrthoDB" id="2107166at2759"/>
<feature type="domain" description="LysM" evidence="1">
    <location>
        <begin position="53"/>
        <end position="97"/>
    </location>
</feature>
<proteinExistence type="predicted"/>
<accession>A0A2P6NYJ0</accession>
<evidence type="ECO:0000259" key="1">
    <source>
        <dbReference type="PROSITE" id="PS51782"/>
    </source>
</evidence>
<comment type="caution">
    <text evidence="2">The sequence shown here is derived from an EMBL/GenBank/DDBJ whole genome shotgun (WGS) entry which is preliminary data.</text>
</comment>
<dbReference type="InParanoid" id="A0A2P6NYJ0"/>
<gene>
    <name evidence="2" type="ORF">PROFUN_02304</name>
</gene>
<keyword evidence="3" id="KW-1185">Reference proteome</keyword>
<protein>
    <recommendedName>
        <fullName evidence="1">LysM domain-containing protein</fullName>
    </recommendedName>
</protein>
<dbReference type="InterPro" id="IPR045030">
    <property type="entry name" value="LYSM1-4"/>
</dbReference>
<dbReference type="AlphaFoldDB" id="A0A2P6NYJ0"/>
<reference evidence="2 3" key="1">
    <citation type="journal article" date="2018" name="Genome Biol. Evol.">
        <title>Multiple Roots of Fruiting Body Formation in Amoebozoa.</title>
        <authorList>
            <person name="Hillmann F."/>
            <person name="Forbes G."/>
            <person name="Novohradska S."/>
            <person name="Ferling I."/>
            <person name="Riege K."/>
            <person name="Groth M."/>
            <person name="Westermann M."/>
            <person name="Marz M."/>
            <person name="Spaller T."/>
            <person name="Winckler T."/>
            <person name="Schaap P."/>
            <person name="Glockner G."/>
        </authorList>
    </citation>
    <scope>NUCLEOTIDE SEQUENCE [LARGE SCALE GENOMIC DNA]</scope>
    <source>
        <strain evidence="2 3">Jena</strain>
    </source>
</reference>
<dbReference type="InterPro" id="IPR036779">
    <property type="entry name" value="LysM_dom_sf"/>
</dbReference>
<dbReference type="InterPro" id="IPR018392">
    <property type="entry name" value="LysM"/>
</dbReference>
<evidence type="ECO:0000313" key="2">
    <source>
        <dbReference type="EMBL" id="PRP89026.1"/>
    </source>
</evidence>